<dbReference type="EMBL" id="JAHHIF010000018">
    <property type="protein sequence ID" value="MBW4545810.1"/>
    <property type="molecule type" value="Genomic_DNA"/>
</dbReference>
<proteinExistence type="predicted"/>
<organism evidence="1 2">
    <name type="scientific">Symplocastrum torsivum CPER-KK1</name>
    <dbReference type="NCBI Taxonomy" id="450513"/>
    <lineage>
        <taxon>Bacteria</taxon>
        <taxon>Bacillati</taxon>
        <taxon>Cyanobacteriota</taxon>
        <taxon>Cyanophyceae</taxon>
        <taxon>Oscillatoriophycideae</taxon>
        <taxon>Oscillatoriales</taxon>
        <taxon>Microcoleaceae</taxon>
        <taxon>Symplocastrum</taxon>
    </lineage>
</organism>
<evidence type="ECO:0000313" key="1">
    <source>
        <dbReference type="EMBL" id="MBW4545810.1"/>
    </source>
</evidence>
<evidence type="ECO:0000313" key="2">
    <source>
        <dbReference type="Proteomes" id="UP000753908"/>
    </source>
</evidence>
<dbReference type="Pfam" id="PF13469">
    <property type="entry name" value="Sulfotransfer_3"/>
    <property type="match status" value="1"/>
</dbReference>
<reference evidence="1" key="2">
    <citation type="journal article" date="2022" name="Microbiol. Resour. Announc.">
        <title>Metagenome Sequencing to Explore Phylogenomics of Terrestrial Cyanobacteria.</title>
        <authorList>
            <person name="Ward R.D."/>
            <person name="Stajich J.E."/>
            <person name="Johansen J.R."/>
            <person name="Huntemann M."/>
            <person name="Clum A."/>
            <person name="Foster B."/>
            <person name="Foster B."/>
            <person name="Roux S."/>
            <person name="Palaniappan K."/>
            <person name="Varghese N."/>
            <person name="Mukherjee S."/>
            <person name="Reddy T.B.K."/>
            <person name="Daum C."/>
            <person name="Copeland A."/>
            <person name="Chen I.A."/>
            <person name="Ivanova N.N."/>
            <person name="Kyrpides N.C."/>
            <person name="Shapiro N."/>
            <person name="Eloe-Fadrosh E.A."/>
            <person name="Pietrasiak N."/>
        </authorList>
    </citation>
    <scope>NUCLEOTIDE SEQUENCE</scope>
    <source>
        <strain evidence="1">CPER-KK1</strain>
    </source>
</reference>
<dbReference type="AlphaFoldDB" id="A0A951PKV1"/>
<dbReference type="InterPro" id="IPR027417">
    <property type="entry name" value="P-loop_NTPase"/>
</dbReference>
<dbReference type="Proteomes" id="UP000753908">
    <property type="component" value="Unassembled WGS sequence"/>
</dbReference>
<accession>A0A951PKV1</accession>
<sequence length="294" mass="33287">MAEPLIILCPLRSFSSVACGMLGQHPEMYGFPELHLFVADSMQELMLYHEHKGRVKGGPGLLRTLAQLHDGVQTETTIHKAKQWLDERQSWSTKNVFDYLLEQINPKIGIDKTPVTVMKSEFIERAYTMFPKSKFLHLTRHPISAGKSMQEFFQQMSKISVRESSKTLDPARLWLQTHSRIMEFTSTLPVGQSMRLKGEDLLSNPDVYLPQIAEWLGVRTDKEAIEAMKHPETSSYASIGPRGARGGNDPKFLKSPVLRVGQVSEPSLNRALEWALDQGFSTKITKLAKQMGYQ</sequence>
<dbReference type="Gene3D" id="3.40.50.300">
    <property type="entry name" value="P-loop containing nucleotide triphosphate hydrolases"/>
    <property type="match status" value="1"/>
</dbReference>
<comment type="caution">
    <text evidence="1">The sequence shown here is derived from an EMBL/GenBank/DDBJ whole genome shotgun (WGS) entry which is preliminary data.</text>
</comment>
<dbReference type="SUPFAM" id="SSF52540">
    <property type="entry name" value="P-loop containing nucleoside triphosphate hydrolases"/>
    <property type="match status" value="1"/>
</dbReference>
<protein>
    <submittedName>
        <fullName evidence="1">Sulfotransferase</fullName>
    </submittedName>
</protein>
<reference evidence="1" key="1">
    <citation type="submission" date="2021-05" db="EMBL/GenBank/DDBJ databases">
        <authorList>
            <person name="Pietrasiak N."/>
            <person name="Ward R."/>
            <person name="Stajich J.E."/>
            <person name="Kurbessoian T."/>
        </authorList>
    </citation>
    <scope>NUCLEOTIDE SEQUENCE</scope>
    <source>
        <strain evidence="1">CPER-KK1</strain>
    </source>
</reference>
<gene>
    <name evidence="1" type="ORF">KME25_15385</name>
</gene>
<name>A0A951PKV1_9CYAN</name>